<protein>
    <recommendedName>
        <fullName evidence="6">Pentacotripeptide-repeat region of PRORP domain-containing protein</fullName>
    </recommendedName>
</protein>
<keyword evidence="3" id="KW-0812">Transmembrane</keyword>
<evidence type="ECO:0000256" key="3">
    <source>
        <dbReference type="SAM" id="Phobius"/>
    </source>
</evidence>
<evidence type="ECO:0000256" key="2">
    <source>
        <dbReference type="SAM" id="MobiDB-lite"/>
    </source>
</evidence>
<feature type="non-terminal residue" evidence="4">
    <location>
        <position position="426"/>
    </location>
</feature>
<evidence type="ECO:0000313" key="5">
    <source>
        <dbReference type="Proteomes" id="UP000287651"/>
    </source>
</evidence>
<sequence>MWLVPAVKGAVSWSTCRFRSAMPPTARCQGCYRWVDLSRSLCHAANCAATLSGAYDQVCCGSVGTSDLPNVFAEAGSTPNVRPTWRHCDVAERDRGGGVVSFILTSDHSKQPQKGNDFGCSYLKPSPSPKPFSIPYPVPSSLLPTIPSNPRKETQIVEEEEDTMALLPLSSVSPFSYRSAFPTAPSPRAFPVLNAFPATERKSRRKKKQSRHDDPDSPSSSSGGLSVSTMEKGLRFAFMEELMWRARSRDPAGVADAIYDMVAAGLSPGPRSFHGLVVSHTLSGDEEGAVRFLFCALDIVLLEVAIIYGSKYFCLNLEELVRNHHLEDANTVFLKGAQGGLRATDELYDLLIKEDCKAGDHSNALTIAYEMEAAGRMATTFHFNCLLSVQTFFLLYGLLLGIMVQANCGIPEIAFATFENMEYGGE</sequence>
<dbReference type="AlphaFoldDB" id="A0A426ZW35"/>
<gene>
    <name evidence="4" type="ORF">B296_00037616</name>
</gene>
<evidence type="ECO:0008006" key="6">
    <source>
        <dbReference type="Google" id="ProtNLM"/>
    </source>
</evidence>
<feature type="transmembrane region" description="Helical" evidence="3">
    <location>
        <begin position="381"/>
        <end position="404"/>
    </location>
</feature>
<organism evidence="4 5">
    <name type="scientific">Ensete ventricosum</name>
    <name type="common">Abyssinian banana</name>
    <name type="synonym">Musa ensete</name>
    <dbReference type="NCBI Taxonomy" id="4639"/>
    <lineage>
        <taxon>Eukaryota</taxon>
        <taxon>Viridiplantae</taxon>
        <taxon>Streptophyta</taxon>
        <taxon>Embryophyta</taxon>
        <taxon>Tracheophyta</taxon>
        <taxon>Spermatophyta</taxon>
        <taxon>Magnoliopsida</taxon>
        <taxon>Liliopsida</taxon>
        <taxon>Zingiberales</taxon>
        <taxon>Musaceae</taxon>
        <taxon>Ensete</taxon>
    </lineage>
</organism>
<reference evidence="4 5" key="1">
    <citation type="journal article" date="2014" name="Agronomy (Basel)">
        <title>A Draft Genome Sequence for Ensete ventricosum, the Drought-Tolerant Tree Against Hunger.</title>
        <authorList>
            <person name="Harrison J."/>
            <person name="Moore K.A."/>
            <person name="Paszkiewicz K."/>
            <person name="Jones T."/>
            <person name="Grant M."/>
            <person name="Ambacheew D."/>
            <person name="Muzemil S."/>
            <person name="Studholme D.J."/>
        </authorList>
    </citation>
    <scope>NUCLEOTIDE SEQUENCE [LARGE SCALE GENOMIC DNA]</scope>
</reference>
<evidence type="ECO:0000256" key="1">
    <source>
        <dbReference type="ARBA" id="ARBA00022737"/>
    </source>
</evidence>
<comment type="caution">
    <text evidence="4">The sequence shown here is derived from an EMBL/GenBank/DDBJ whole genome shotgun (WGS) entry which is preliminary data.</text>
</comment>
<keyword evidence="3" id="KW-1133">Transmembrane helix</keyword>
<name>A0A426ZW35_ENSVE</name>
<dbReference type="PANTHER" id="PTHR47447:SF25">
    <property type="entry name" value="SAP DOMAIN-CONTAINING PROTEIN"/>
    <property type="match status" value="1"/>
</dbReference>
<accession>A0A426ZW35</accession>
<keyword evidence="3" id="KW-0472">Membrane</keyword>
<evidence type="ECO:0000313" key="4">
    <source>
        <dbReference type="EMBL" id="RRT68163.1"/>
    </source>
</evidence>
<proteinExistence type="predicted"/>
<keyword evidence="1" id="KW-0677">Repeat</keyword>
<dbReference type="EMBL" id="AMZH03004779">
    <property type="protein sequence ID" value="RRT68163.1"/>
    <property type="molecule type" value="Genomic_DNA"/>
</dbReference>
<feature type="region of interest" description="Disordered" evidence="2">
    <location>
        <begin position="192"/>
        <end position="227"/>
    </location>
</feature>
<dbReference type="PANTHER" id="PTHR47447">
    <property type="entry name" value="OS03G0856100 PROTEIN"/>
    <property type="match status" value="1"/>
</dbReference>
<dbReference type="Proteomes" id="UP000287651">
    <property type="component" value="Unassembled WGS sequence"/>
</dbReference>